<feature type="chain" id="PRO_5045888219" evidence="1">
    <location>
        <begin position="32"/>
        <end position="146"/>
    </location>
</feature>
<keyword evidence="2" id="KW-0547">Nucleotide-binding</keyword>
<protein>
    <submittedName>
        <fullName evidence="2">ATP-binding protein</fullName>
    </submittedName>
</protein>
<reference evidence="3" key="1">
    <citation type="journal article" date="2019" name="Int. J. Syst. Evol. Microbiol.">
        <title>The Global Catalogue of Microorganisms (GCM) 10K type strain sequencing project: providing services to taxonomists for standard genome sequencing and annotation.</title>
        <authorList>
            <consortium name="The Broad Institute Genomics Platform"/>
            <consortium name="The Broad Institute Genome Sequencing Center for Infectious Disease"/>
            <person name="Wu L."/>
            <person name="Ma J."/>
        </authorList>
    </citation>
    <scope>NUCLEOTIDE SEQUENCE [LARGE SCALE GENOMIC DNA]</scope>
    <source>
        <strain evidence="3">CGMCC 4.7237</strain>
    </source>
</reference>
<proteinExistence type="predicted"/>
<evidence type="ECO:0000313" key="3">
    <source>
        <dbReference type="Proteomes" id="UP001595765"/>
    </source>
</evidence>
<accession>A0ABV8HKP7</accession>
<keyword evidence="2" id="KW-0067">ATP-binding</keyword>
<organism evidence="2 3">
    <name type="scientific">Streptomyces polygonati</name>
    <dbReference type="NCBI Taxonomy" id="1617087"/>
    <lineage>
        <taxon>Bacteria</taxon>
        <taxon>Bacillati</taxon>
        <taxon>Actinomycetota</taxon>
        <taxon>Actinomycetes</taxon>
        <taxon>Kitasatosporales</taxon>
        <taxon>Streptomycetaceae</taxon>
        <taxon>Streptomyces</taxon>
    </lineage>
</organism>
<evidence type="ECO:0000313" key="2">
    <source>
        <dbReference type="EMBL" id="MFC4032613.1"/>
    </source>
</evidence>
<sequence>MSLPLPRRIAQVALLLGAAAAPLVGAGAAHAAAPQPNLGGLSNLDGAGLGNTVQGASHQATTLTGQSGTQAMKTALPAADRVVGTTAKTALPTAQRTAGNAGDSAGRIVGATAESAGTSVPGALPAVPNTGALPLNGIHTDQLPLG</sequence>
<keyword evidence="3" id="KW-1185">Reference proteome</keyword>
<gene>
    <name evidence="2" type="ORF">ACFO3J_14110</name>
</gene>
<keyword evidence="1" id="KW-0732">Signal</keyword>
<dbReference type="Proteomes" id="UP001595765">
    <property type="component" value="Unassembled WGS sequence"/>
</dbReference>
<dbReference type="EMBL" id="JBHSBB010000010">
    <property type="protein sequence ID" value="MFC4032613.1"/>
    <property type="molecule type" value="Genomic_DNA"/>
</dbReference>
<dbReference type="RefSeq" id="WP_386429679.1">
    <property type="nucleotide sequence ID" value="NZ_JBHSBB010000010.1"/>
</dbReference>
<name>A0ABV8HKP7_9ACTN</name>
<dbReference type="GO" id="GO:0005524">
    <property type="term" value="F:ATP binding"/>
    <property type="evidence" value="ECO:0007669"/>
    <property type="project" value="UniProtKB-KW"/>
</dbReference>
<evidence type="ECO:0000256" key="1">
    <source>
        <dbReference type="SAM" id="SignalP"/>
    </source>
</evidence>
<feature type="signal peptide" evidence="1">
    <location>
        <begin position="1"/>
        <end position="31"/>
    </location>
</feature>
<comment type="caution">
    <text evidence="2">The sequence shown here is derived from an EMBL/GenBank/DDBJ whole genome shotgun (WGS) entry which is preliminary data.</text>
</comment>